<evidence type="ECO:0000313" key="2">
    <source>
        <dbReference type="Proteomes" id="UP001144978"/>
    </source>
</evidence>
<protein>
    <submittedName>
        <fullName evidence="1">Uncharacterized protein</fullName>
    </submittedName>
</protein>
<proteinExistence type="predicted"/>
<keyword evidence="2" id="KW-1185">Reference proteome</keyword>
<accession>A0ACC1P5W4</accession>
<reference evidence="1" key="1">
    <citation type="submission" date="2022-08" db="EMBL/GenBank/DDBJ databases">
        <title>Genome Sequence of Pycnoporus sanguineus.</title>
        <authorList>
            <person name="Buettner E."/>
        </authorList>
    </citation>
    <scope>NUCLEOTIDE SEQUENCE</scope>
    <source>
        <strain evidence="1">CG-C14</strain>
    </source>
</reference>
<evidence type="ECO:0000313" key="1">
    <source>
        <dbReference type="EMBL" id="KAJ2986885.1"/>
    </source>
</evidence>
<dbReference type="Proteomes" id="UP001144978">
    <property type="component" value="Unassembled WGS sequence"/>
</dbReference>
<sequence length="72" mass="8544">MQHQISAADWLNEEMTPEYQERVYNAYTLRCGHHRDELARGIKRVDFLLDHFVMEGVVKAKNGLWEIKTRTP</sequence>
<organism evidence="1 2">
    <name type="scientific">Trametes sanguinea</name>
    <dbReference type="NCBI Taxonomy" id="158606"/>
    <lineage>
        <taxon>Eukaryota</taxon>
        <taxon>Fungi</taxon>
        <taxon>Dikarya</taxon>
        <taxon>Basidiomycota</taxon>
        <taxon>Agaricomycotina</taxon>
        <taxon>Agaricomycetes</taxon>
        <taxon>Polyporales</taxon>
        <taxon>Polyporaceae</taxon>
        <taxon>Trametes</taxon>
    </lineage>
</organism>
<dbReference type="EMBL" id="JANSHE010003251">
    <property type="protein sequence ID" value="KAJ2986885.1"/>
    <property type="molecule type" value="Genomic_DNA"/>
</dbReference>
<comment type="caution">
    <text evidence="1">The sequence shown here is derived from an EMBL/GenBank/DDBJ whole genome shotgun (WGS) entry which is preliminary data.</text>
</comment>
<name>A0ACC1P5W4_9APHY</name>
<gene>
    <name evidence="1" type="ORF">NUW54_g9589</name>
</gene>